<organism evidence="3 4">
    <name type="scientific">Pontibacter akesuensis</name>
    <dbReference type="NCBI Taxonomy" id="388950"/>
    <lineage>
        <taxon>Bacteria</taxon>
        <taxon>Pseudomonadati</taxon>
        <taxon>Bacteroidota</taxon>
        <taxon>Cytophagia</taxon>
        <taxon>Cytophagales</taxon>
        <taxon>Hymenobacteraceae</taxon>
        <taxon>Pontibacter</taxon>
    </lineage>
</organism>
<dbReference type="GO" id="GO:0016747">
    <property type="term" value="F:acyltransferase activity, transferring groups other than amino-acyl groups"/>
    <property type="evidence" value="ECO:0007669"/>
    <property type="project" value="InterPro"/>
</dbReference>
<evidence type="ECO:0000313" key="3">
    <source>
        <dbReference type="EMBL" id="SFU40706.1"/>
    </source>
</evidence>
<gene>
    <name evidence="3" type="ORF">SAMN04487941_0525</name>
</gene>
<dbReference type="InterPro" id="IPR000182">
    <property type="entry name" value="GNAT_dom"/>
</dbReference>
<name>A0A1I7FXA2_9BACT</name>
<evidence type="ECO:0000256" key="1">
    <source>
        <dbReference type="SAM" id="MobiDB-lite"/>
    </source>
</evidence>
<feature type="domain" description="N-acetyltransferase" evidence="2">
    <location>
        <begin position="10"/>
        <end position="175"/>
    </location>
</feature>
<dbReference type="STRING" id="388950.GCA_001611675_03660"/>
<keyword evidence="3" id="KW-0808">Transferase</keyword>
<keyword evidence="4" id="KW-1185">Reference proteome</keyword>
<dbReference type="RefSeq" id="WP_068839503.1">
    <property type="nucleotide sequence ID" value="NZ_BMXC01000001.1"/>
</dbReference>
<proteinExistence type="predicted"/>
<dbReference type="Gene3D" id="3.40.630.30">
    <property type="match status" value="1"/>
</dbReference>
<dbReference type="PANTHER" id="PTHR43792">
    <property type="entry name" value="GNAT FAMILY, PUTATIVE (AFU_ORTHOLOGUE AFUA_3G00765)-RELATED-RELATED"/>
    <property type="match status" value="1"/>
</dbReference>
<sequence length="202" mass="22766">MPLLLKSTRLTIKLVAPADLESIHALHSLPETDAYNTLGIPESLEHTKQILQEWINASQKDRQPEYTFSITHEKKFIGLIALKVGREKYKRAEVWYKLDVAHWGKGFATEALDAVLAFGFEELKLHRIEAGCAVANTGSVRVMEKVGMSREGRKRKVLPLKSGWSDNFEYGILAEEWEPRPMSRSGKATGRNPTGMSPLHQV</sequence>
<dbReference type="AlphaFoldDB" id="A0A1I7FXA2"/>
<protein>
    <submittedName>
        <fullName evidence="3">Protein N-acetyltransferase, RimJ/RimL family</fullName>
    </submittedName>
</protein>
<dbReference type="InterPro" id="IPR016181">
    <property type="entry name" value="Acyl_CoA_acyltransferase"/>
</dbReference>
<dbReference type="InterPro" id="IPR051531">
    <property type="entry name" value="N-acetyltransferase"/>
</dbReference>
<dbReference type="OrthoDB" id="9788916at2"/>
<feature type="region of interest" description="Disordered" evidence="1">
    <location>
        <begin position="181"/>
        <end position="202"/>
    </location>
</feature>
<accession>A0A1I7FXA2</accession>
<evidence type="ECO:0000259" key="2">
    <source>
        <dbReference type="PROSITE" id="PS51186"/>
    </source>
</evidence>
<dbReference type="SUPFAM" id="SSF55729">
    <property type="entry name" value="Acyl-CoA N-acyltransferases (Nat)"/>
    <property type="match status" value="1"/>
</dbReference>
<dbReference type="EMBL" id="FPCA01000001">
    <property type="protein sequence ID" value="SFU40706.1"/>
    <property type="molecule type" value="Genomic_DNA"/>
</dbReference>
<dbReference type="Pfam" id="PF13302">
    <property type="entry name" value="Acetyltransf_3"/>
    <property type="match status" value="1"/>
</dbReference>
<evidence type="ECO:0000313" key="4">
    <source>
        <dbReference type="Proteomes" id="UP000182491"/>
    </source>
</evidence>
<dbReference type="PROSITE" id="PS51186">
    <property type="entry name" value="GNAT"/>
    <property type="match status" value="1"/>
</dbReference>
<reference evidence="4" key="1">
    <citation type="submission" date="2016-10" db="EMBL/GenBank/DDBJ databases">
        <authorList>
            <person name="Varghese N."/>
        </authorList>
    </citation>
    <scope>NUCLEOTIDE SEQUENCE [LARGE SCALE GENOMIC DNA]</scope>
    <source>
        <strain evidence="4">DSM 18820</strain>
    </source>
</reference>
<dbReference type="Proteomes" id="UP000182491">
    <property type="component" value="Unassembled WGS sequence"/>
</dbReference>